<accession>A0ABU4AV27</accession>
<evidence type="ECO:0000313" key="2">
    <source>
        <dbReference type="EMBL" id="MDV6230094.1"/>
    </source>
</evidence>
<comment type="caution">
    <text evidence="2">The sequence shown here is derived from an EMBL/GenBank/DDBJ whole genome shotgun (WGS) entry which is preliminary data.</text>
</comment>
<dbReference type="RefSeq" id="WP_317547663.1">
    <property type="nucleotide sequence ID" value="NZ_JAWLKE010000002.1"/>
</dbReference>
<proteinExistence type="predicted"/>
<name>A0ABU4AV27_9NOCA</name>
<dbReference type="EMBL" id="JAWLKE010000002">
    <property type="protein sequence ID" value="MDV6230094.1"/>
    <property type="molecule type" value="Genomic_DNA"/>
</dbReference>
<keyword evidence="3" id="KW-1185">Reference proteome</keyword>
<evidence type="ECO:0000313" key="3">
    <source>
        <dbReference type="Proteomes" id="UP001185899"/>
    </source>
</evidence>
<organism evidence="2 3">
    <name type="scientific">Rhodococcus cercidiphylli</name>
    <dbReference type="NCBI Taxonomy" id="489916"/>
    <lineage>
        <taxon>Bacteria</taxon>
        <taxon>Bacillati</taxon>
        <taxon>Actinomycetota</taxon>
        <taxon>Actinomycetes</taxon>
        <taxon>Mycobacteriales</taxon>
        <taxon>Nocardiaceae</taxon>
        <taxon>Rhodococcus</taxon>
    </lineage>
</organism>
<evidence type="ECO:0000256" key="1">
    <source>
        <dbReference type="SAM" id="MobiDB-lite"/>
    </source>
</evidence>
<protein>
    <submittedName>
        <fullName evidence="2">Uncharacterized protein</fullName>
    </submittedName>
</protein>
<feature type="compositionally biased region" description="Low complexity" evidence="1">
    <location>
        <begin position="47"/>
        <end position="58"/>
    </location>
</feature>
<feature type="region of interest" description="Disordered" evidence="1">
    <location>
        <begin position="37"/>
        <end position="67"/>
    </location>
</feature>
<reference evidence="2 3" key="1">
    <citation type="submission" date="2023-10" db="EMBL/GenBank/DDBJ databases">
        <title>Development of a sustainable strategy for remediation of hydrocarbon-contaminated territories based on the waste exchange concept.</title>
        <authorList>
            <person name="Krivoruchko A."/>
        </authorList>
    </citation>
    <scope>NUCLEOTIDE SEQUENCE [LARGE SCALE GENOMIC DNA]</scope>
    <source>
        <strain evidence="2 3">IEGM 1322</strain>
    </source>
</reference>
<gene>
    <name evidence="2" type="ORF">R3P95_05990</name>
</gene>
<dbReference type="Proteomes" id="UP001185899">
    <property type="component" value="Unassembled WGS sequence"/>
</dbReference>
<sequence length="459" mass="48506">MSRLGPQRAGVWADALTIVSIVAIGVCVAALVERGAPPEQPENRAESVATTTTHSVTAGPSAPVDTTYRTPEVIFPTAISGCDVVEPPDGTSSVWGRITTSEDAYDNPQASWYSGPRSVMMTDAVAEALPHGVEVLFASLRESLVFQPIPQTSSEPGQPQEPGWATASAELGRGNTLGLLAVSVAQDNTGVPPCRAGSVQERKTSADGTVVDTNVSWSEFGGTRTNYRTVTAYAPDGTHITATASDAEGFQSTNTGDRDIVLTIDELKALVTLPELRISAPVPADTPEPRERCDDSFGLFSGDTAIDAELATTMNTALERVDAGERFDPGLNTLRLADFETGVVYTHVDAVGTGADLTISIRGGQELPVMPDIYDPAYQNRPTDFETLDGGAVLRIEEAPYSYSPALPEGPNGGMRRTVTVTYPSGTEVEVRSHAERPDEPLSANTLRTIATADGLDVL</sequence>